<dbReference type="STRING" id="927083.DB32_004017"/>
<protein>
    <submittedName>
        <fullName evidence="2">Uncharacterized protein</fullName>
    </submittedName>
</protein>
<feature type="region of interest" description="Disordered" evidence="1">
    <location>
        <begin position="158"/>
        <end position="196"/>
    </location>
</feature>
<evidence type="ECO:0000256" key="1">
    <source>
        <dbReference type="SAM" id="MobiDB-lite"/>
    </source>
</evidence>
<evidence type="ECO:0000313" key="3">
    <source>
        <dbReference type="Proteomes" id="UP000034883"/>
    </source>
</evidence>
<feature type="compositionally biased region" description="Acidic residues" evidence="1">
    <location>
        <begin position="8"/>
        <end position="38"/>
    </location>
</feature>
<dbReference type="AlphaFoldDB" id="A0A0F6W3X9"/>
<dbReference type="EMBL" id="CP011125">
    <property type="protein sequence ID" value="AKF06868.1"/>
    <property type="molecule type" value="Genomic_DNA"/>
</dbReference>
<gene>
    <name evidence="2" type="ORF">DB32_004017</name>
</gene>
<dbReference type="RefSeq" id="WP_053234099.1">
    <property type="nucleotide sequence ID" value="NZ_CP011125.1"/>
</dbReference>
<accession>A0A0F6W3X9</accession>
<dbReference type="OrthoDB" id="5522479at2"/>
<sequence>MVYHGGPEDDDETLAAGEDEGAALDEDDELEPDNETTLESEPPDRAHGESRRKRLERILPEILKRAIEKGLETGIGTLTNSREALQGVVGKVELPKEVASYVLSQVDETKNAMVRVVAREVREFLEAADLAKELQRALTSLSFEIRTEIRFIPNDAGGVTPDVKARVGPTTKQRGRRRGLRRPSAEAQEPEDGGET</sequence>
<evidence type="ECO:0000313" key="2">
    <source>
        <dbReference type="EMBL" id="AKF06868.1"/>
    </source>
</evidence>
<keyword evidence="3" id="KW-1185">Reference proteome</keyword>
<organism evidence="2 3">
    <name type="scientific">Sandaracinus amylolyticus</name>
    <dbReference type="NCBI Taxonomy" id="927083"/>
    <lineage>
        <taxon>Bacteria</taxon>
        <taxon>Pseudomonadati</taxon>
        <taxon>Myxococcota</taxon>
        <taxon>Polyangia</taxon>
        <taxon>Polyangiales</taxon>
        <taxon>Sandaracinaceae</taxon>
        <taxon>Sandaracinus</taxon>
    </lineage>
</organism>
<name>A0A0F6W3X9_9BACT</name>
<reference evidence="2 3" key="1">
    <citation type="submission" date="2015-03" db="EMBL/GenBank/DDBJ databases">
        <title>Genome assembly of Sandaracinus amylolyticus DSM 53668.</title>
        <authorList>
            <person name="Sharma G."/>
            <person name="Subramanian S."/>
        </authorList>
    </citation>
    <scope>NUCLEOTIDE SEQUENCE [LARGE SCALE GENOMIC DNA]</scope>
    <source>
        <strain evidence="2 3">DSM 53668</strain>
    </source>
</reference>
<dbReference type="Proteomes" id="UP000034883">
    <property type="component" value="Chromosome"/>
</dbReference>
<feature type="region of interest" description="Disordered" evidence="1">
    <location>
        <begin position="1"/>
        <end position="53"/>
    </location>
</feature>
<dbReference type="KEGG" id="samy:DB32_004017"/>
<proteinExistence type="predicted"/>